<feature type="domain" description="Glycosyltransferase 2-like" evidence="1">
    <location>
        <begin position="12"/>
        <end position="119"/>
    </location>
</feature>
<name>A0A1M6I3Y2_9BACE</name>
<dbReference type="Proteomes" id="UP000184192">
    <property type="component" value="Unassembled WGS sequence"/>
</dbReference>
<keyword evidence="3" id="KW-1185">Reference proteome</keyword>
<dbReference type="InterPro" id="IPR001173">
    <property type="entry name" value="Glyco_trans_2-like"/>
</dbReference>
<dbReference type="Pfam" id="PF00535">
    <property type="entry name" value="Glycos_transf_2"/>
    <property type="match status" value="1"/>
</dbReference>
<dbReference type="InterPro" id="IPR029044">
    <property type="entry name" value="Nucleotide-diphossugar_trans"/>
</dbReference>
<dbReference type="PANTHER" id="PTHR22916">
    <property type="entry name" value="GLYCOSYLTRANSFERASE"/>
    <property type="match status" value="1"/>
</dbReference>
<dbReference type="PANTHER" id="PTHR22916:SF3">
    <property type="entry name" value="UDP-GLCNAC:BETAGAL BETA-1,3-N-ACETYLGLUCOSAMINYLTRANSFERASE-LIKE PROTEIN 1"/>
    <property type="match status" value="1"/>
</dbReference>
<organism evidence="2 3">
    <name type="scientific">Bacteroides stercorirosoris</name>
    <dbReference type="NCBI Taxonomy" id="871324"/>
    <lineage>
        <taxon>Bacteria</taxon>
        <taxon>Pseudomonadati</taxon>
        <taxon>Bacteroidota</taxon>
        <taxon>Bacteroidia</taxon>
        <taxon>Bacteroidales</taxon>
        <taxon>Bacteroidaceae</taxon>
        <taxon>Bacteroides</taxon>
    </lineage>
</organism>
<protein>
    <submittedName>
        <fullName evidence="2">Rhamnosyltransferase</fullName>
    </submittedName>
</protein>
<dbReference type="Gene3D" id="3.90.550.10">
    <property type="entry name" value="Spore Coat Polysaccharide Biosynthesis Protein SpsA, Chain A"/>
    <property type="match status" value="1"/>
</dbReference>
<reference evidence="3" key="1">
    <citation type="submission" date="2016-11" db="EMBL/GenBank/DDBJ databases">
        <authorList>
            <person name="Varghese N."/>
            <person name="Submissions S."/>
        </authorList>
    </citation>
    <scope>NUCLEOTIDE SEQUENCE [LARGE SCALE GENOMIC DNA]</scope>
    <source>
        <strain evidence="3">DSM 26884</strain>
    </source>
</reference>
<evidence type="ECO:0000313" key="3">
    <source>
        <dbReference type="Proteomes" id="UP000184192"/>
    </source>
</evidence>
<dbReference type="EMBL" id="FQZN01000021">
    <property type="protein sequence ID" value="SHJ29070.1"/>
    <property type="molecule type" value="Genomic_DNA"/>
</dbReference>
<accession>A0A1M6I3Y2</accession>
<dbReference type="AlphaFoldDB" id="A0A1M6I3Y2"/>
<keyword evidence="2" id="KW-0808">Transferase</keyword>
<dbReference type="RefSeq" id="WP_025830994.1">
    <property type="nucleotide sequence ID" value="NZ_FQZN01000021.1"/>
</dbReference>
<dbReference type="GO" id="GO:0016758">
    <property type="term" value="F:hexosyltransferase activity"/>
    <property type="evidence" value="ECO:0007669"/>
    <property type="project" value="UniProtKB-ARBA"/>
</dbReference>
<evidence type="ECO:0000313" key="2">
    <source>
        <dbReference type="EMBL" id="SHJ29070.1"/>
    </source>
</evidence>
<gene>
    <name evidence="2" type="ORF">SAMN05444350_12141</name>
</gene>
<proteinExistence type="predicted"/>
<dbReference type="eggNOG" id="COG0463">
    <property type="taxonomic scope" value="Bacteria"/>
</dbReference>
<dbReference type="SUPFAM" id="SSF53448">
    <property type="entry name" value="Nucleotide-diphospho-sugar transferases"/>
    <property type="match status" value="1"/>
</dbReference>
<evidence type="ECO:0000259" key="1">
    <source>
        <dbReference type="Pfam" id="PF00535"/>
    </source>
</evidence>
<sequence>MNKIINTKPIAILMATYNGEKYLDAQIESILSQTNNEWTLYIQDDGSKDKTLDIIKKYSDNNRIMWVDSGLTRQGCCMNFMTLLNMVESRYYMFCDQDDVWLPEKVQISIDKVRELEKTNPDKPILIHTDKKRVDADLNIILESELNRTNLPIEKLNKLMKERNSLEQLRLGTFIAGCVMCFNHRAKEVSFPFNNSRMQDSVIAMAVAANEGIIATVYRPTMLYRIHTHNTCGEVETSMLNKLRNITNTLNGNLRMYYLYKVYGGVIC</sequence>
<dbReference type="GeneID" id="92713306"/>